<dbReference type="Proteomes" id="UP000095282">
    <property type="component" value="Unplaced"/>
</dbReference>
<evidence type="ECO:0000313" key="3">
    <source>
        <dbReference type="WBParaSite" id="Csp11.Scaffold630.g16739.t1"/>
    </source>
</evidence>
<feature type="region of interest" description="Disordered" evidence="1">
    <location>
        <begin position="241"/>
        <end position="262"/>
    </location>
</feature>
<evidence type="ECO:0000256" key="1">
    <source>
        <dbReference type="SAM" id="MobiDB-lite"/>
    </source>
</evidence>
<dbReference type="PANTHER" id="PTHR22084:SF1">
    <property type="entry name" value="BZIP DOMAIN-CONTAINING PROTEIN-RELATED"/>
    <property type="match status" value="1"/>
</dbReference>
<accession>A0A1I7UK11</accession>
<feature type="region of interest" description="Disordered" evidence="1">
    <location>
        <begin position="104"/>
        <end position="125"/>
    </location>
</feature>
<keyword evidence="2" id="KW-1185">Reference proteome</keyword>
<name>A0A1I7UK11_9PELO</name>
<feature type="region of interest" description="Disordered" evidence="1">
    <location>
        <begin position="1"/>
        <end position="76"/>
    </location>
</feature>
<sequence length="366" mass="42469">MNHHDPYYQQSSSAPSTSGSYSVYTQELNPDSVADDTLPSIVDSDQINPFLDDYYEDSDTKDHHSMSSHHGSNADDDLETLMKETDDMLDIQAQLQMEQLSPIDSVERSRQKRAAAARSRYQRMSENERRLYNQRRRLRQMGVDPNNTNADSETLKAQAKQANAKKAEAARLRYHRMTPEQKREYNQRRTEAFRRRRQEEEMLLSTPAGRISQEALQKAQQIMVRNARKAESARLRYQKMTQEQRKVYNTKRASAKRTRRDDGEDYVEYHHQEYMPQAHDMTEHKIVLDQDHMMHLEGLASPDPNDVIDEDEVVDDEVSQEHMLDVINNVAHPPDEMGIFAQMENEVIRQTKKANATILNSSGPSN</sequence>
<dbReference type="PANTHER" id="PTHR22084">
    <property type="entry name" value="GEX INTERACTING PROTEIN PROTEIN 4"/>
    <property type="match status" value="1"/>
</dbReference>
<dbReference type="eggNOG" id="ENOG502SKAE">
    <property type="taxonomic scope" value="Eukaryota"/>
</dbReference>
<dbReference type="WBParaSite" id="Csp11.Scaffold630.g16739.t1">
    <property type="protein sequence ID" value="Csp11.Scaffold630.g16739.t1"/>
    <property type="gene ID" value="Csp11.Scaffold630.g16739"/>
</dbReference>
<organism evidence="2 3">
    <name type="scientific">Caenorhabditis tropicalis</name>
    <dbReference type="NCBI Taxonomy" id="1561998"/>
    <lineage>
        <taxon>Eukaryota</taxon>
        <taxon>Metazoa</taxon>
        <taxon>Ecdysozoa</taxon>
        <taxon>Nematoda</taxon>
        <taxon>Chromadorea</taxon>
        <taxon>Rhabditida</taxon>
        <taxon>Rhabditina</taxon>
        <taxon>Rhabditomorpha</taxon>
        <taxon>Rhabditoidea</taxon>
        <taxon>Rhabditidae</taxon>
        <taxon>Peloderinae</taxon>
        <taxon>Caenorhabditis</taxon>
    </lineage>
</organism>
<dbReference type="STRING" id="1561998.A0A1I7UK11"/>
<feature type="compositionally biased region" description="Low complexity" evidence="1">
    <location>
        <begin position="7"/>
        <end position="24"/>
    </location>
</feature>
<protein>
    <submittedName>
        <fullName evidence="3">BZIP domain-containing protein</fullName>
    </submittedName>
</protein>
<dbReference type="AlphaFoldDB" id="A0A1I7UK11"/>
<reference evidence="3" key="1">
    <citation type="submission" date="2016-11" db="UniProtKB">
        <authorList>
            <consortium name="WormBaseParasite"/>
        </authorList>
    </citation>
    <scope>IDENTIFICATION</scope>
</reference>
<proteinExistence type="predicted"/>
<evidence type="ECO:0000313" key="2">
    <source>
        <dbReference type="Proteomes" id="UP000095282"/>
    </source>
</evidence>